<sequence length="82" mass="8192">MSNSVLNALTNVSPNVSPNAPADSSWTGTADLDVTARHDERERADVGAPSPPVTTAPASPPPTSEPPHSPSFSAGLESAGSG</sequence>
<feature type="compositionally biased region" description="Polar residues" evidence="1">
    <location>
        <begin position="1"/>
        <end position="28"/>
    </location>
</feature>
<name>A0ABW1LS80_9ACTN</name>
<evidence type="ECO:0000313" key="3">
    <source>
        <dbReference type="Proteomes" id="UP001596242"/>
    </source>
</evidence>
<dbReference type="RefSeq" id="WP_386392051.1">
    <property type="nucleotide sequence ID" value="NZ_JBHSPT010000001.1"/>
</dbReference>
<feature type="compositionally biased region" description="Basic and acidic residues" evidence="1">
    <location>
        <begin position="34"/>
        <end position="45"/>
    </location>
</feature>
<comment type="caution">
    <text evidence="2">The sequence shown here is derived from an EMBL/GenBank/DDBJ whole genome shotgun (WGS) entry which is preliminary data.</text>
</comment>
<proteinExistence type="predicted"/>
<evidence type="ECO:0000313" key="2">
    <source>
        <dbReference type="EMBL" id="MFC6054028.1"/>
    </source>
</evidence>
<keyword evidence="3" id="KW-1185">Reference proteome</keyword>
<dbReference type="Proteomes" id="UP001596242">
    <property type="component" value="Unassembled WGS sequence"/>
</dbReference>
<evidence type="ECO:0000256" key="1">
    <source>
        <dbReference type="SAM" id="MobiDB-lite"/>
    </source>
</evidence>
<organism evidence="2 3">
    <name type="scientific">Streptomyces pratens</name>
    <dbReference type="NCBI Taxonomy" id="887456"/>
    <lineage>
        <taxon>Bacteria</taxon>
        <taxon>Bacillati</taxon>
        <taxon>Actinomycetota</taxon>
        <taxon>Actinomycetes</taxon>
        <taxon>Kitasatosporales</taxon>
        <taxon>Streptomycetaceae</taxon>
        <taxon>Streptomyces</taxon>
    </lineage>
</organism>
<accession>A0ABW1LS80</accession>
<protein>
    <submittedName>
        <fullName evidence="2">Uncharacterized protein</fullName>
    </submittedName>
</protein>
<feature type="region of interest" description="Disordered" evidence="1">
    <location>
        <begin position="1"/>
        <end position="82"/>
    </location>
</feature>
<feature type="compositionally biased region" description="Pro residues" evidence="1">
    <location>
        <begin position="49"/>
        <end position="69"/>
    </location>
</feature>
<gene>
    <name evidence="2" type="ORF">ACFP50_00555</name>
</gene>
<dbReference type="EMBL" id="JBHSPT010000001">
    <property type="protein sequence ID" value="MFC6054028.1"/>
    <property type="molecule type" value="Genomic_DNA"/>
</dbReference>
<reference evidence="3" key="1">
    <citation type="journal article" date="2019" name="Int. J. Syst. Evol. Microbiol.">
        <title>The Global Catalogue of Microorganisms (GCM) 10K type strain sequencing project: providing services to taxonomists for standard genome sequencing and annotation.</title>
        <authorList>
            <consortium name="The Broad Institute Genomics Platform"/>
            <consortium name="The Broad Institute Genome Sequencing Center for Infectious Disease"/>
            <person name="Wu L."/>
            <person name="Ma J."/>
        </authorList>
    </citation>
    <scope>NUCLEOTIDE SEQUENCE [LARGE SCALE GENOMIC DNA]</scope>
    <source>
        <strain evidence="3">JCM 12763</strain>
    </source>
</reference>